<keyword evidence="8" id="KW-1185">Reference proteome</keyword>
<accession>A0AAD5DQ63</accession>
<gene>
    <name evidence="7" type="ORF">COHA_006349</name>
</gene>
<dbReference type="GO" id="GO:0004674">
    <property type="term" value="F:protein serine/threonine kinase activity"/>
    <property type="evidence" value="ECO:0007669"/>
    <property type="project" value="UniProtKB-KW"/>
</dbReference>
<evidence type="ECO:0000256" key="2">
    <source>
        <dbReference type="ARBA" id="ARBA00022679"/>
    </source>
</evidence>
<dbReference type="EMBL" id="JADXDR010000089">
    <property type="protein sequence ID" value="KAI7839955.1"/>
    <property type="molecule type" value="Genomic_DNA"/>
</dbReference>
<dbReference type="PROSITE" id="PS51285">
    <property type="entry name" value="AGC_KINASE_CTER"/>
    <property type="match status" value="1"/>
</dbReference>
<evidence type="ECO:0000256" key="3">
    <source>
        <dbReference type="ARBA" id="ARBA00022741"/>
    </source>
</evidence>
<sequence length="89" mass="9920">MELRDLVKRLLVRSSGRRLGCTSGGATEVKQHPWFKGFDWDALTQRKLKAPYVPKVSGPADASNFDAAQNTNSATRNSRYISTGVFKDF</sequence>
<dbReference type="GO" id="GO:0005524">
    <property type="term" value="F:ATP binding"/>
    <property type="evidence" value="ECO:0007669"/>
    <property type="project" value="UniProtKB-KW"/>
</dbReference>
<evidence type="ECO:0000313" key="7">
    <source>
        <dbReference type="EMBL" id="KAI7839955.1"/>
    </source>
</evidence>
<dbReference type="Gene3D" id="3.30.200.20">
    <property type="entry name" value="Phosphorylase Kinase, domain 1"/>
    <property type="match status" value="1"/>
</dbReference>
<comment type="caution">
    <text evidence="7">The sequence shown here is derived from an EMBL/GenBank/DDBJ whole genome shotgun (WGS) entry which is preliminary data.</text>
</comment>
<evidence type="ECO:0000256" key="1">
    <source>
        <dbReference type="ARBA" id="ARBA00022527"/>
    </source>
</evidence>
<protein>
    <recommendedName>
        <fullName evidence="6">AGC-kinase C-terminal domain-containing protein</fullName>
    </recommendedName>
</protein>
<dbReference type="Proteomes" id="UP001205105">
    <property type="component" value="Unassembled WGS sequence"/>
</dbReference>
<dbReference type="AlphaFoldDB" id="A0AAD5DQ63"/>
<proteinExistence type="predicted"/>
<dbReference type="SMART" id="SM00133">
    <property type="entry name" value="S_TK_X"/>
    <property type="match status" value="1"/>
</dbReference>
<dbReference type="PANTHER" id="PTHR24353">
    <property type="entry name" value="CYCLIC NUCLEOTIDE-DEPENDENT PROTEIN KINASE"/>
    <property type="match status" value="1"/>
</dbReference>
<keyword evidence="3" id="KW-0547">Nucleotide-binding</keyword>
<name>A0AAD5DQ63_9CHLO</name>
<keyword evidence="5" id="KW-0067">ATP-binding</keyword>
<reference evidence="7" key="1">
    <citation type="submission" date="2020-11" db="EMBL/GenBank/DDBJ databases">
        <title>Chlorella ohadii genome sequencing and assembly.</title>
        <authorList>
            <person name="Murik O."/>
            <person name="Treves H."/>
            <person name="Kedem I."/>
            <person name="Shotland Y."/>
            <person name="Kaplan A."/>
        </authorList>
    </citation>
    <scope>NUCLEOTIDE SEQUENCE</scope>
    <source>
        <strain evidence="7">1</strain>
    </source>
</reference>
<dbReference type="Gene3D" id="1.10.510.10">
    <property type="entry name" value="Transferase(Phosphotransferase) domain 1"/>
    <property type="match status" value="1"/>
</dbReference>
<dbReference type="SUPFAM" id="SSF56112">
    <property type="entry name" value="Protein kinase-like (PK-like)"/>
    <property type="match status" value="1"/>
</dbReference>
<organism evidence="7 8">
    <name type="scientific">Chlorella ohadii</name>
    <dbReference type="NCBI Taxonomy" id="2649997"/>
    <lineage>
        <taxon>Eukaryota</taxon>
        <taxon>Viridiplantae</taxon>
        <taxon>Chlorophyta</taxon>
        <taxon>core chlorophytes</taxon>
        <taxon>Trebouxiophyceae</taxon>
        <taxon>Chlorellales</taxon>
        <taxon>Chlorellaceae</taxon>
        <taxon>Chlorella clade</taxon>
        <taxon>Chlorella</taxon>
    </lineage>
</organism>
<keyword evidence="1" id="KW-0723">Serine/threonine-protein kinase</keyword>
<dbReference type="InterPro" id="IPR011009">
    <property type="entry name" value="Kinase-like_dom_sf"/>
</dbReference>
<evidence type="ECO:0000256" key="5">
    <source>
        <dbReference type="ARBA" id="ARBA00022840"/>
    </source>
</evidence>
<evidence type="ECO:0000256" key="4">
    <source>
        <dbReference type="ARBA" id="ARBA00022777"/>
    </source>
</evidence>
<dbReference type="InterPro" id="IPR000961">
    <property type="entry name" value="AGC-kinase_C"/>
</dbReference>
<feature type="domain" description="AGC-kinase C-terminal" evidence="6">
    <location>
        <begin position="36"/>
        <end position="89"/>
    </location>
</feature>
<evidence type="ECO:0000313" key="8">
    <source>
        <dbReference type="Proteomes" id="UP001205105"/>
    </source>
</evidence>
<evidence type="ECO:0000259" key="6">
    <source>
        <dbReference type="PROSITE" id="PS51285"/>
    </source>
</evidence>
<keyword evidence="2" id="KW-0808">Transferase</keyword>
<keyword evidence="4" id="KW-0418">Kinase</keyword>